<proteinExistence type="predicted"/>
<evidence type="ECO:0000313" key="2">
    <source>
        <dbReference type="Proteomes" id="UP000285773"/>
    </source>
</evidence>
<protein>
    <submittedName>
        <fullName evidence="1">Uncharacterized protein</fullName>
    </submittedName>
</protein>
<sequence>MTKEVKMLLENSISKLIRLYEETTFIPQSVIFSTGKTRVQSLELTGELLFYYQHLGIKEDLFFANQNFNIILLPLDSYARTVECWALQDILQFSEGQYQIFATTDTDDILFCDMKDDSSPVYAGSPGDPNFYKLSASLTEFLEFYFAFSNFWKQREDVPLEEFIAGTDDLIKCYLSPSVQTTAKEYLFR</sequence>
<dbReference type="AlphaFoldDB" id="A0A414PKY6"/>
<accession>A0A414PKY6</accession>
<comment type="caution">
    <text evidence="1">The sequence shown here is derived from an EMBL/GenBank/DDBJ whole genome shotgun (WGS) entry which is preliminary data.</text>
</comment>
<gene>
    <name evidence="1" type="ORF">DW820_06225</name>
</gene>
<dbReference type="Proteomes" id="UP000285773">
    <property type="component" value="Unassembled WGS sequence"/>
</dbReference>
<dbReference type="EMBL" id="QSIO01000002">
    <property type="protein sequence ID" value="RHC94931.1"/>
    <property type="molecule type" value="Genomic_DNA"/>
</dbReference>
<reference evidence="1 2" key="1">
    <citation type="submission" date="2018-08" db="EMBL/GenBank/DDBJ databases">
        <title>A genome reference for cultivated species of the human gut microbiota.</title>
        <authorList>
            <person name="Zou Y."/>
            <person name="Xue W."/>
            <person name="Luo G."/>
        </authorList>
    </citation>
    <scope>NUCLEOTIDE SEQUENCE [LARGE SCALE GENOMIC DNA]</scope>
    <source>
        <strain evidence="1 2">AM33-3BH</strain>
    </source>
</reference>
<name>A0A414PKY6_STRPA</name>
<organism evidence="1 2">
    <name type="scientific">Streptococcus parasanguinis</name>
    <dbReference type="NCBI Taxonomy" id="1318"/>
    <lineage>
        <taxon>Bacteria</taxon>
        <taxon>Bacillati</taxon>
        <taxon>Bacillota</taxon>
        <taxon>Bacilli</taxon>
        <taxon>Lactobacillales</taxon>
        <taxon>Streptococcaceae</taxon>
        <taxon>Streptococcus</taxon>
    </lineage>
</organism>
<evidence type="ECO:0000313" key="1">
    <source>
        <dbReference type="EMBL" id="RHC94931.1"/>
    </source>
</evidence>